<dbReference type="KEGG" id="aeh:Mlg_2801"/>
<dbReference type="InterPro" id="IPR001173">
    <property type="entry name" value="Glyco_trans_2-like"/>
</dbReference>
<evidence type="ECO:0000313" key="2">
    <source>
        <dbReference type="EMBL" id="ABI58141.1"/>
    </source>
</evidence>
<evidence type="ECO:0000259" key="1">
    <source>
        <dbReference type="Pfam" id="PF00535"/>
    </source>
</evidence>
<feature type="domain" description="Glycosyltransferase 2-like" evidence="1">
    <location>
        <begin position="12"/>
        <end position="183"/>
    </location>
</feature>
<evidence type="ECO:0000313" key="3">
    <source>
        <dbReference type="Proteomes" id="UP000001962"/>
    </source>
</evidence>
<gene>
    <name evidence="2" type="ordered locus">Mlg_2801</name>
</gene>
<dbReference type="GO" id="GO:0016758">
    <property type="term" value="F:hexosyltransferase activity"/>
    <property type="evidence" value="ECO:0007669"/>
    <property type="project" value="UniProtKB-ARBA"/>
</dbReference>
<dbReference type="eggNOG" id="COG1216">
    <property type="taxonomic scope" value="Bacteria"/>
</dbReference>
<dbReference type="SUPFAM" id="SSF53448">
    <property type="entry name" value="Nucleotide-diphospho-sugar transferases"/>
    <property type="match status" value="1"/>
</dbReference>
<accession>Q0A4U6</accession>
<name>Q0A4U6_ALKEH</name>
<proteinExistence type="predicted"/>
<reference evidence="3" key="1">
    <citation type="submission" date="2006-08" db="EMBL/GenBank/DDBJ databases">
        <title>Complete sequence of Alkalilimnicola ehrilichei MLHE-1.</title>
        <authorList>
            <person name="Copeland A."/>
            <person name="Lucas S."/>
            <person name="Lapidus A."/>
            <person name="Barry K."/>
            <person name="Detter J.C."/>
            <person name="Glavina del Rio T."/>
            <person name="Hammon N."/>
            <person name="Israni S."/>
            <person name="Dalin E."/>
            <person name="Tice H."/>
            <person name="Pitluck S."/>
            <person name="Sims D."/>
            <person name="Brettin T."/>
            <person name="Bruce D."/>
            <person name="Han C."/>
            <person name="Tapia R."/>
            <person name="Gilna P."/>
            <person name="Schmutz J."/>
            <person name="Larimer F."/>
            <person name="Land M."/>
            <person name="Hauser L."/>
            <person name="Kyrpides N."/>
            <person name="Mikhailova N."/>
            <person name="Oremland R.S."/>
            <person name="Hoeft S.E."/>
            <person name="Switzer-Blum J."/>
            <person name="Kulp T."/>
            <person name="King G."/>
            <person name="Tabita R."/>
            <person name="Witte B."/>
            <person name="Santini J.M."/>
            <person name="Basu P."/>
            <person name="Hollibaugh J.T."/>
            <person name="Xie G."/>
            <person name="Stolz J.F."/>
            <person name="Richardson P."/>
        </authorList>
    </citation>
    <scope>NUCLEOTIDE SEQUENCE [LARGE SCALE GENOMIC DNA]</scope>
    <source>
        <strain evidence="3">ATCC BAA-1101 / DSM 17681 / MLHE-1</strain>
    </source>
</reference>
<dbReference type="OrthoDB" id="5785512at2"/>
<dbReference type="RefSeq" id="WP_011630534.1">
    <property type="nucleotide sequence ID" value="NC_008340.1"/>
</dbReference>
<dbReference type="HOGENOM" id="CLU_1004228_0_0_6"/>
<dbReference type="EMBL" id="CP000453">
    <property type="protein sequence ID" value="ABI58141.1"/>
    <property type="molecule type" value="Genomic_DNA"/>
</dbReference>
<dbReference type="PANTHER" id="PTHR22916:SF3">
    <property type="entry name" value="UDP-GLCNAC:BETAGAL BETA-1,3-N-ACETYLGLUCOSAMINYLTRANSFERASE-LIKE PROTEIN 1"/>
    <property type="match status" value="1"/>
</dbReference>
<dbReference type="AlphaFoldDB" id="Q0A4U6"/>
<sequence length="274" mass="32072">MTQPYADRKVTLCIPHWEVKELMQICLRSIRKHSQGYNLEVIVVDNGSKDDSLDWLRSLPWIRLIERPEEGFHNFPDNVFTSWDLGIREATGDYFMVMHSDVFVKSDRWLDPFFREFDKGDERTAGVGAWKLNLEHPLYTFQKKVGHVIRTRIKSLFGSKKVYRWRQGDYPRDYCAMFRRRLILDHDITFRAIHGQGGGYSTAKQIWDAGLNVRMIPVPEMYRNVVHIAHGTAAVAARRPRTGSKHEDKAERRVHDLFSKPWVKALRDDATLDS</sequence>
<organism evidence="2 3">
    <name type="scientific">Alkalilimnicola ehrlichii (strain ATCC BAA-1101 / DSM 17681 / MLHE-1)</name>
    <dbReference type="NCBI Taxonomy" id="187272"/>
    <lineage>
        <taxon>Bacteria</taxon>
        <taxon>Pseudomonadati</taxon>
        <taxon>Pseudomonadota</taxon>
        <taxon>Gammaproteobacteria</taxon>
        <taxon>Chromatiales</taxon>
        <taxon>Ectothiorhodospiraceae</taxon>
        <taxon>Alkalilimnicola</taxon>
    </lineage>
</organism>
<keyword evidence="2" id="KW-0808">Transferase</keyword>
<protein>
    <submittedName>
        <fullName evidence="2">Glycosyl transferase, family 2</fullName>
    </submittedName>
</protein>
<dbReference type="Proteomes" id="UP000001962">
    <property type="component" value="Chromosome"/>
</dbReference>
<dbReference type="InterPro" id="IPR029044">
    <property type="entry name" value="Nucleotide-diphossugar_trans"/>
</dbReference>
<dbReference type="Pfam" id="PF00535">
    <property type="entry name" value="Glycos_transf_2"/>
    <property type="match status" value="1"/>
</dbReference>
<dbReference type="PANTHER" id="PTHR22916">
    <property type="entry name" value="GLYCOSYLTRANSFERASE"/>
    <property type="match status" value="1"/>
</dbReference>
<keyword evidence="3" id="KW-1185">Reference proteome</keyword>
<dbReference type="Gene3D" id="3.90.550.10">
    <property type="entry name" value="Spore Coat Polysaccharide Biosynthesis Protein SpsA, Chain A"/>
    <property type="match status" value="1"/>
</dbReference>